<protein>
    <submittedName>
        <fullName evidence="1">Methyltransferase, putative</fullName>
    </submittedName>
</protein>
<sequence length="297" mass="34056">MADNSQISINGRRYHAYHSGAYWGPNDERAMDHLDLGQVYHHHLYSLILRGELYLAPISKDPQNVLDIGTGTGIWAIDFADRHPSARVIGTDLSPIQPHLVPPNVQFEVDDCCDEWTYSVNSFDFIHVRGLYGCIADWTLFYKEALRHLKPGAYLEQAEQSVVPKSEDGSTAGTVFEQWGEVSLQAGDAFGKTLRIIDEAKEMMIAAGFVDVVERRFKVPIGSWAKDPRLKELGLYNRLQWEEGIEGWTMMLLTKFLGWSREEVDLYLMEMRQALRNPKIHAYQEFAFVWGRKPFEN</sequence>
<dbReference type="PANTHER" id="PTHR43591">
    <property type="entry name" value="METHYLTRANSFERASE"/>
    <property type="match status" value="1"/>
</dbReference>
<evidence type="ECO:0000313" key="2">
    <source>
        <dbReference type="Proteomes" id="UP000001699"/>
    </source>
</evidence>
<accession>B0Y988</accession>
<dbReference type="SUPFAM" id="SSF53335">
    <property type="entry name" value="S-adenosyl-L-methionine-dependent methyltransferases"/>
    <property type="match status" value="1"/>
</dbReference>
<proteinExistence type="predicted"/>
<dbReference type="GO" id="GO:0008168">
    <property type="term" value="F:methyltransferase activity"/>
    <property type="evidence" value="ECO:0007669"/>
    <property type="project" value="UniProtKB-KW"/>
</dbReference>
<dbReference type="Proteomes" id="UP000001699">
    <property type="component" value="Unassembled WGS sequence"/>
</dbReference>
<reference evidence="1 2" key="1">
    <citation type="journal article" date="2008" name="PLoS Genet.">
        <title>Genomic islands in the pathogenic filamentous fungus Aspergillus fumigatus.</title>
        <authorList>
            <person name="Fedorova N.D."/>
            <person name="Khaldi N."/>
            <person name="Joardar V.S."/>
            <person name="Maiti R."/>
            <person name="Amedeo P."/>
            <person name="Anderson M.J."/>
            <person name="Crabtree J."/>
            <person name="Silva J.C."/>
            <person name="Badger J.H."/>
            <person name="Albarraq A."/>
            <person name="Angiuoli S."/>
            <person name="Bussey H."/>
            <person name="Bowyer P."/>
            <person name="Cotty P.J."/>
            <person name="Dyer P.S."/>
            <person name="Egan A."/>
            <person name="Galens K."/>
            <person name="Fraser-Liggett C.M."/>
            <person name="Haas B.J."/>
            <person name="Inman J.M."/>
            <person name="Kent R."/>
            <person name="Lemieux S."/>
            <person name="Malavazi I."/>
            <person name="Orvis J."/>
            <person name="Roemer T."/>
            <person name="Ronning C.M."/>
            <person name="Sundaram J.P."/>
            <person name="Sutton G."/>
            <person name="Turner G."/>
            <person name="Venter J.C."/>
            <person name="White O.R."/>
            <person name="Whitty B.R."/>
            <person name="Youngman P."/>
            <person name="Wolfe K.H."/>
            <person name="Goldman G.H."/>
            <person name="Wortman J.R."/>
            <person name="Jiang B."/>
            <person name="Denning D.W."/>
            <person name="Nierman W.C."/>
        </authorList>
    </citation>
    <scope>NUCLEOTIDE SEQUENCE [LARGE SCALE GENOMIC DNA]</scope>
    <source>
        <strain evidence="2">CBS 144.89 / FGSC A1163 / CEA10</strain>
    </source>
</reference>
<dbReference type="AlphaFoldDB" id="B0Y988"/>
<dbReference type="PhylomeDB" id="B0Y988"/>
<dbReference type="PANTHER" id="PTHR43591:SF10">
    <property type="entry name" value="ABC TRANSMEMBRANE TYPE-1 DOMAIN-CONTAINING PROTEIN-RELATED"/>
    <property type="match status" value="1"/>
</dbReference>
<keyword evidence="1" id="KW-0489">Methyltransferase</keyword>
<dbReference type="HOGENOM" id="CLU_010595_7_1_1"/>
<dbReference type="VEuPathDB" id="FungiDB:AFUB_080160"/>
<dbReference type="InterPro" id="IPR029063">
    <property type="entry name" value="SAM-dependent_MTases_sf"/>
</dbReference>
<dbReference type="CDD" id="cd02440">
    <property type="entry name" value="AdoMet_MTases"/>
    <property type="match status" value="1"/>
</dbReference>
<dbReference type="EMBL" id="DS499600">
    <property type="protein sequence ID" value="EDP48581.1"/>
    <property type="molecule type" value="Genomic_DNA"/>
</dbReference>
<gene>
    <name evidence="1" type="ORF">AFUB_080160</name>
</gene>
<name>B0Y988_ASPFC</name>
<keyword evidence="2" id="KW-1185">Reference proteome</keyword>
<dbReference type="Pfam" id="PF13489">
    <property type="entry name" value="Methyltransf_23"/>
    <property type="match status" value="1"/>
</dbReference>
<dbReference type="OrthoDB" id="2013972at2759"/>
<organism evidence="1 2">
    <name type="scientific">Aspergillus fumigatus (strain CBS 144.89 / FGSC A1163 / CEA10)</name>
    <name type="common">Neosartorya fumigata</name>
    <dbReference type="NCBI Taxonomy" id="451804"/>
    <lineage>
        <taxon>Eukaryota</taxon>
        <taxon>Fungi</taxon>
        <taxon>Dikarya</taxon>
        <taxon>Ascomycota</taxon>
        <taxon>Pezizomycotina</taxon>
        <taxon>Eurotiomycetes</taxon>
        <taxon>Eurotiomycetidae</taxon>
        <taxon>Eurotiales</taxon>
        <taxon>Aspergillaceae</taxon>
        <taxon>Aspergillus</taxon>
        <taxon>Aspergillus subgen. Fumigati</taxon>
    </lineage>
</organism>
<dbReference type="GO" id="GO:0032259">
    <property type="term" value="P:methylation"/>
    <property type="evidence" value="ECO:0007669"/>
    <property type="project" value="UniProtKB-KW"/>
</dbReference>
<keyword evidence="1" id="KW-0808">Transferase</keyword>
<dbReference type="Gene3D" id="3.40.50.150">
    <property type="entry name" value="Vaccinia Virus protein VP39"/>
    <property type="match status" value="1"/>
</dbReference>
<evidence type="ECO:0000313" key="1">
    <source>
        <dbReference type="EMBL" id="EDP48581.1"/>
    </source>
</evidence>